<dbReference type="NCBIfam" id="NF007621">
    <property type="entry name" value="PRK10276.1"/>
    <property type="match status" value="1"/>
</dbReference>
<dbReference type="KEGG" id="kbs:EPA93_03885"/>
<dbReference type="Gene3D" id="2.10.109.10">
    <property type="entry name" value="Umud Fragment, subunit A"/>
    <property type="match status" value="1"/>
</dbReference>
<dbReference type="Proteomes" id="UP000290365">
    <property type="component" value="Chromosome"/>
</dbReference>
<dbReference type="InterPro" id="IPR015927">
    <property type="entry name" value="Peptidase_S24_S26A/B/C"/>
</dbReference>
<dbReference type="EMBL" id="CP035758">
    <property type="protein sequence ID" value="QBD75177.1"/>
    <property type="molecule type" value="Genomic_DNA"/>
</dbReference>
<dbReference type="InterPro" id="IPR039418">
    <property type="entry name" value="LexA-like"/>
</dbReference>
<evidence type="ECO:0000313" key="2">
    <source>
        <dbReference type="EMBL" id="QBD75177.1"/>
    </source>
</evidence>
<reference evidence="2 3" key="1">
    <citation type="submission" date="2019-01" db="EMBL/GenBank/DDBJ databases">
        <title>Ktedonosporobacter rubrisoli SCAWS-G2.</title>
        <authorList>
            <person name="Huang Y."/>
            <person name="Yan B."/>
        </authorList>
    </citation>
    <scope>NUCLEOTIDE SEQUENCE [LARGE SCALE GENOMIC DNA]</scope>
    <source>
        <strain evidence="2 3">SCAWS-G2</strain>
    </source>
</reference>
<dbReference type="SUPFAM" id="SSF51306">
    <property type="entry name" value="LexA/Signal peptidase"/>
    <property type="match status" value="1"/>
</dbReference>
<dbReference type="OrthoDB" id="2475196at2"/>
<proteinExistence type="predicted"/>
<dbReference type="InterPro" id="IPR036286">
    <property type="entry name" value="LexA/Signal_pep-like_sf"/>
</dbReference>
<dbReference type="PANTHER" id="PTHR33516:SF2">
    <property type="entry name" value="LEXA REPRESSOR-RELATED"/>
    <property type="match status" value="1"/>
</dbReference>
<organism evidence="2 3">
    <name type="scientific">Ktedonosporobacter rubrisoli</name>
    <dbReference type="NCBI Taxonomy" id="2509675"/>
    <lineage>
        <taxon>Bacteria</taxon>
        <taxon>Bacillati</taxon>
        <taxon>Chloroflexota</taxon>
        <taxon>Ktedonobacteria</taxon>
        <taxon>Ktedonobacterales</taxon>
        <taxon>Ktedonosporobacteraceae</taxon>
        <taxon>Ktedonosporobacter</taxon>
    </lineage>
</organism>
<dbReference type="RefSeq" id="WP_129885776.1">
    <property type="nucleotide sequence ID" value="NZ_CP035758.1"/>
</dbReference>
<sequence length="163" mass="18480">MHKLSVARPLDTATLLKPVYSAPVLRPIFQVPAGYPSAAQDYMEQELDITNFMLGHRRASVFLFRIGGNSMIEAGIFNDDIIIVDSALEVQDGHIVVASVLGEYTCKYYRKVKNQVWLVPANPEFKPIKITEEMDFSIFGRYDGLIRKTQSRNTKPFKIPTLE</sequence>
<protein>
    <submittedName>
        <fullName evidence="2">Translesion error-prone DNA polymerase V autoproteolytic subunit</fullName>
    </submittedName>
</protein>
<keyword evidence="3" id="KW-1185">Reference proteome</keyword>
<name>A0A4P6JJ88_KTERU</name>
<dbReference type="InterPro" id="IPR050077">
    <property type="entry name" value="LexA_repressor"/>
</dbReference>
<dbReference type="AlphaFoldDB" id="A0A4P6JJ88"/>
<dbReference type="CDD" id="cd06529">
    <property type="entry name" value="S24_LexA-like"/>
    <property type="match status" value="1"/>
</dbReference>
<dbReference type="Pfam" id="PF00717">
    <property type="entry name" value="Peptidase_S24"/>
    <property type="match status" value="1"/>
</dbReference>
<gene>
    <name evidence="2" type="primary">umuD</name>
    <name evidence="2" type="ORF">EPA93_03885</name>
</gene>
<dbReference type="PANTHER" id="PTHR33516">
    <property type="entry name" value="LEXA REPRESSOR"/>
    <property type="match status" value="1"/>
</dbReference>
<feature type="domain" description="Peptidase S24/S26A/S26B/S26C" evidence="1">
    <location>
        <begin position="29"/>
        <end position="141"/>
    </location>
</feature>
<accession>A0A4P6JJ88</accession>
<evidence type="ECO:0000313" key="3">
    <source>
        <dbReference type="Proteomes" id="UP000290365"/>
    </source>
</evidence>
<evidence type="ECO:0000259" key="1">
    <source>
        <dbReference type="Pfam" id="PF00717"/>
    </source>
</evidence>